<dbReference type="EMBL" id="BK015653">
    <property type="protein sequence ID" value="DAE18277.1"/>
    <property type="molecule type" value="Genomic_DNA"/>
</dbReference>
<evidence type="ECO:0000313" key="1">
    <source>
        <dbReference type="EMBL" id="DAE18277.1"/>
    </source>
</evidence>
<proteinExistence type="predicted"/>
<keyword evidence="1" id="KW-0689">Ribosomal protein</keyword>
<keyword evidence="1" id="KW-0687">Ribonucleoprotein</keyword>
<sequence length="120" mass="13783">MAENCNECSIAWIRGSDYAEVSAYNGSTLKNRTLKLKEENPEDVKVIAINKDGSIFAHVPRKYVPNLRAPRKLTEEQRAELIKRGKNMSKWKVTDVEETSDFDFDDEDEEILDGEDRIGF</sequence>
<protein>
    <submittedName>
        <fullName evidence="1">Mitochondrial ribosomal protein L55</fullName>
    </submittedName>
</protein>
<organism evidence="1">
    <name type="scientific">Siphoviridae sp. cteHV32</name>
    <dbReference type="NCBI Taxonomy" id="2825588"/>
    <lineage>
        <taxon>Viruses</taxon>
        <taxon>Duplodnaviria</taxon>
        <taxon>Heunggongvirae</taxon>
        <taxon>Uroviricota</taxon>
        <taxon>Caudoviricetes</taxon>
    </lineage>
</organism>
<accession>A0A8S5QHP4</accession>
<reference evidence="1" key="1">
    <citation type="journal article" date="2021" name="Proc. Natl. Acad. Sci. U.S.A.">
        <title>A Catalog of Tens of Thousands of Viruses from Human Metagenomes Reveals Hidden Associations with Chronic Diseases.</title>
        <authorList>
            <person name="Tisza M.J."/>
            <person name="Buck C.B."/>
        </authorList>
    </citation>
    <scope>NUCLEOTIDE SEQUENCE</scope>
    <source>
        <strain evidence="1">CteHV32</strain>
    </source>
</reference>
<name>A0A8S5QHP4_9CAUD</name>